<gene>
    <name evidence="2" type="ORF">MmiEs2_09520</name>
</gene>
<organism evidence="2 3">
    <name type="scientific">Methanimicrococcus stummii</name>
    <dbReference type="NCBI Taxonomy" id="3028294"/>
    <lineage>
        <taxon>Archaea</taxon>
        <taxon>Methanobacteriati</taxon>
        <taxon>Methanobacteriota</taxon>
        <taxon>Stenosarchaea group</taxon>
        <taxon>Methanomicrobia</taxon>
        <taxon>Methanosarcinales</taxon>
        <taxon>Methanosarcinaceae</taxon>
        <taxon>Methanimicrococcus</taxon>
    </lineage>
</organism>
<evidence type="ECO:0000313" key="3">
    <source>
        <dbReference type="Proteomes" id="UP001302662"/>
    </source>
</evidence>
<sequence>MLKFNILFHFLPFFFFVYLKFVYLRIRSNDLTRLFLSPQL</sequence>
<reference evidence="2 3" key="1">
    <citation type="submission" date="2023-07" db="EMBL/GenBank/DDBJ databases">
        <title>Closed genome sequence of Methanimicrococcus sp. Es2.</title>
        <authorList>
            <person name="Protasov E."/>
            <person name="Platt K."/>
            <person name="Reeh H."/>
            <person name="Poehlein A."/>
            <person name="Daniel R."/>
            <person name="Brune A."/>
        </authorList>
    </citation>
    <scope>NUCLEOTIDE SEQUENCE [LARGE SCALE GENOMIC DNA]</scope>
    <source>
        <strain evidence="2 3">Es2</strain>
    </source>
</reference>
<protein>
    <submittedName>
        <fullName evidence="2">Uncharacterized protein</fullName>
    </submittedName>
</protein>
<evidence type="ECO:0000313" key="2">
    <source>
        <dbReference type="EMBL" id="WNY28749.1"/>
    </source>
</evidence>
<dbReference type="AlphaFoldDB" id="A0AA96V8J8"/>
<keyword evidence="3" id="KW-1185">Reference proteome</keyword>
<dbReference type="KEGG" id="mees:MmiEs2_09520"/>
<accession>A0AA96V8J8</accession>
<dbReference type="Proteomes" id="UP001302662">
    <property type="component" value="Chromosome"/>
</dbReference>
<keyword evidence="1" id="KW-0812">Transmembrane</keyword>
<dbReference type="EMBL" id="CP131062">
    <property type="protein sequence ID" value="WNY28749.1"/>
    <property type="molecule type" value="Genomic_DNA"/>
</dbReference>
<evidence type="ECO:0000256" key="1">
    <source>
        <dbReference type="SAM" id="Phobius"/>
    </source>
</evidence>
<proteinExistence type="predicted"/>
<feature type="transmembrane region" description="Helical" evidence="1">
    <location>
        <begin position="6"/>
        <end position="24"/>
    </location>
</feature>
<keyword evidence="1" id="KW-1133">Transmembrane helix</keyword>
<name>A0AA96V8J8_9EURY</name>
<keyword evidence="1" id="KW-0472">Membrane</keyword>